<sequence>MKSIEMPRRGFAWYATAWLITASFVQATCLIYSPNHPLSAGWKVSLFQAVECLQILGSSLDVALRAKDIIQNVLENRGFSSPAPAGSMNPISTTLSRLGVNMPENAAASANQAPSDLSSMWSEDWFTRLPQGGDNSDFLGAASGLMYGNVFDVS</sequence>
<evidence type="ECO:0000313" key="1">
    <source>
        <dbReference type="EMBL" id="KAF9742269.1"/>
    </source>
</evidence>
<reference evidence="1" key="1">
    <citation type="submission" date="2020-10" db="EMBL/GenBank/DDBJ databases">
        <title>High-Quality Genome Resource of Clonostachys rosea strain S41 by Oxford Nanopore Long-Read Sequencing.</title>
        <authorList>
            <person name="Wang H."/>
        </authorList>
    </citation>
    <scope>NUCLEOTIDE SEQUENCE</scope>
    <source>
        <strain evidence="1">S41</strain>
    </source>
</reference>
<dbReference type="Proteomes" id="UP000616885">
    <property type="component" value="Unassembled WGS sequence"/>
</dbReference>
<protein>
    <submittedName>
        <fullName evidence="1">Uncharacterized protein</fullName>
    </submittedName>
</protein>
<organism evidence="1 2">
    <name type="scientific">Bionectria ochroleuca</name>
    <name type="common">Gliocladium roseum</name>
    <dbReference type="NCBI Taxonomy" id="29856"/>
    <lineage>
        <taxon>Eukaryota</taxon>
        <taxon>Fungi</taxon>
        <taxon>Dikarya</taxon>
        <taxon>Ascomycota</taxon>
        <taxon>Pezizomycotina</taxon>
        <taxon>Sordariomycetes</taxon>
        <taxon>Hypocreomycetidae</taxon>
        <taxon>Hypocreales</taxon>
        <taxon>Bionectriaceae</taxon>
        <taxon>Clonostachys</taxon>
    </lineage>
</organism>
<comment type="caution">
    <text evidence="1">The sequence shown here is derived from an EMBL/GenBank/DDBJ whole genome shotgun (WGS) entry which is preliminary data.</text>
</comment>
<name>A0A8H7N075_BIOOC</name>
<accession>A0A8H7N075</accession>
<gene>
    <name evidence="1" type="ORF">IM811_009569</name>
</gene>
<evidence type="ECO:0000313" key="2">
    <source>
        <dbReference type="Proteomes" id="UP000616885"/>
    </source>
</evidence>
<proteinExistence type="predicted"/>
<dbReference type="AlphaFoldDB" id="A0A8H7N075"/>
<dbReference type="EMBL" id="JADCTT010000022">
    <property type="protein sequence ID" value="KAF9742269.1"/>
    <property type="molecule type" value="Genomic_DNA"/>
</dbReference>